<name>A0ABM6M5Z0_9SPHN</name>
<keyword evidence="1" id="KW-1133">Transmembrane helix</keyword>
<feature type="transmembrane region" description="Helical" evidence="1">
    <location>
        <begin position="94"/>
        <end position="119"/>
    </location>
</feature>
<keyword evidence="3" id="KW-1185">Reference proteome</keyword>
<evidence type="ECO:0000313" key="2">
    <source>
        <dbReference type="EMBL" id="ASR51363.1"/>
    </source>
</evidence>
<feature type="transmembrane region" description="Helical" evidence="1">
    <location>
        <begin position="59"/>
        <end position="82"/>
    </location>
</feature>
<keyword evidence="1" id="KW-0472">Membrane</keyword>
<protein>
    <recommendedName>
        <fullName evidence="4">DUF1648 domain-containing protein</fullName>
    </recommendedName>
</protein>
<keyword evidence="1" id="KW-0812">Transmembrane</keyword>
<dbReference type="Proteomes" id="UP000258016">
    <property type="component" value="Chromosome"/>
</dbReference>
<feature type="transmembrane region" description="Helical" evidence="1">
    <location>
        <begin position="12"/>
        <end position="32"/>
    </location>
</feature>
<evidence type="ECO:0000313" key="3">
    <source>
        <dbReference type="Proteomes" id="UP000258016"/>
    </source>
</evidence>
<accession>A0ABM6M5Z0</accession>
<gene>
    <name evidence="2" type="ORF">B5J99_07715</name>
</gene>
<proteinExistence type="predicted"/>
<organism evidence="2 3">
    <name type="scientific">Blastomonas fulva</name>
    <dbReference type="NCBI Taxonomy" id="1550728"/>
    <lineage>
        <taxon>Bacteria</taxon>
        <taxon>Pseudomonadati</taxon>
        <taxon>Pseudomonadota</taxon>
        <taxon>Alphaproteobacteria</taxon>
        <taxon>Sphingomonadales</taxon>
        <taxon>Sphingomonadaceae</taxon>
        <taxon>Blastomonas</taxon>
    </lineage>
</organism>
<reference evidence="2 3" key="1">
    <citation type="submission" date="2017-03" db="EMBL/GenBank/DDBJ databases">
        <title>Complete genome sequence of Blastomonas fulva degrading microcsystin LR.</title>
        <authorList>
            <person name="Lee H.-g."/>
            <person name="Jin L."/>
            <person name="oh H.-M."/>
        </authorList>
    </citation>
    <scope>NUCLEOTIDE SEQUENCE [LARGE SCALE GENOMIC DNA]</scope>
    <source>
        <strain evidence="2 3">T2</strain>
    </source>
</reference>
<evidence type="ECO:0000256" key="1">
    <source>
        <dbReference type="SAM" id="Phobius"/>
    </source>
</evidence>
<dbReference type="EMBL" id="CP020083">
    <property type="protein sequence ID" value="ASR51363.1"/>
    <property type="molecule type" value="Genomic_DNA"/>
</dbReference>
<sequence length="124" mass="13783">MVKYRQIWRHIMLPVMLTLVVVIVLVSMSMLANRKFRAVDRLPMQWSNRGEVNWTAPRVAALAVMPVLGTLVLCAASLSSIFVDPRPGQENMVIPAMLVMALVAIGIHHLHITLIARYLGKAGD</sequence>
<evidence type="ECO:0008006" key="4">
    <source>
        <dbReference type="Google" id="ProtNLM"/>
    </source>
</evidence>